<feature type="signal peptide" evidence="1">
    <location>
        <begin position="1"/>
        <end position="32"/>
    </location>
</feature>
<reference evidence="3" key="1">
    <citation type="journal article" date="2019" name="Int. J. Syst. Evol. Microbiol.">
        <title>The Global Catalogue of Microorganisms (GCM) 10K type strain sequencing project: providing services to taxonomists for standard genome sequencing and annotation.</title>
        <authorList>
            <consortium name="The Broad Institute Genomics Platform"/>
            <consortium name="The Broad Institute Genome Sequencing Center for Infectious Disease"/>
            <person name="Wu L."/>
            <person name="Ma J."/>
        </authorList>
    </citation>
    <scope>NUCLEOTIDE SEQUENCE [LARGE SCALE GENOMIC DNA]</scope>
    <source>
        <strain evidence="3">CCM 8896</strain>
    </source>
</reference>
<keyword evidence="3" id="KW-1185">Reference proteome</keyword>
<evidence type="ECO:0000256" key="1">
    <source>
        <dbReference type="SAM" id="SignalP"/>
    </source>
</evidence>
<dbReference type="RefSeq" id="WP_125714783.1">
    <property type="nucleotide sequence ID" value="NZ_JBHTOP010000023.1"/>
</dbReference>
<dbReference type="EMBL" id="JBHTOP010000023">
    <property type="protein sequence ID" value="MFD1672201.1"/>
    <property type="molecule type" value="Genomic_DNA"/>
</dbReference>
<organism evidence="2 3">
    <name type="scientific">Agrilactobacillus yilanensis</name>
    <dbReference type="NCBI Taxonomy" id="2485997"/>
    <lineage>
        <taxon>Bacteria</taxon>
        <taxon>Bacillati</taxon>
        <taxon>Bacillota</taxon>
        <taxon>Bacilli</taxon>
        <taxon>Lactobacillales</taxon>
        <taxon>Lactobacillaceae</taxon>
        <taxon>Agrilactobacillus</taxon>
    </lineage>
</organism>
<sequence length="176" mass="19032">MKTTKLTKLIIMGVLSLGMLGFTTVPTNSVQAATQGYVNYIPGEGIPVFTAPNGGPTGETLLTGTEWTIQDTSYDPKVGTWFKIGDSQWVNADFMVNKSTLVYDNGVALEYTAVVRTTAATQVYMIPGGYPTTEILPTNTDWQTIQVTTIHDGTTWYNVGVNQWIPAASTNLIGVN</sequence>
<gene>
    <name evidence="2" type="ORF">ACFQ5M_08835</name>
</gene>
<proteinExistence type="predicted"/>
<comment type="caution">
    <text evidence="2">The sequence shown here is derived from an EMBL/GenBank/DDBJ whole genome shotgun (WGS) entry which is preliminary data.</text>
</comment>
<protein>
    <submittedName>
        <fullName evidence="2">SLAP domain-containing protein</fullName>
    </submittedName>
</protein>
<name>A0ABW4J9D2_9LACO</name>
<evidence type="ECO:0000313" key="3">
    <source>
        <dbReference type="Proteomes" id="UP001597267"/>
    </source>
</evidence>
<feature type="chain" id="PRO_5045811744" evidence="1">
    <location>
        <begin position="33"/>
        <end position="176"/>
    </location>
</feature>
<evidence type="ECO:0000313" key="2">
    <source>
        <dbReference type="EMBL" id="MFD1672201.1"/>
    </source>
</evidence>
<dbReference type="Proteomes" id="UP001597267">
    <property type="component" value="Unassembled WGS sequence"/>
</dbReference>
<accession>A0ABW4J9D2</accession>
<keyword evidence="1" id="KW-0732">Signal</keyword>